<dbReference type="AlphaFoldDB" id="A0A135SDA7"/>
<evidence type="ECO:0000256" key="1">
    <source>
        <dbReference type="SAM" id="MobiDB-lite"/>
    </source>
</evidence>
<feature type="compositionally biased region" description="Polar residues" evidence="1">
    <location>
        <begin position="125"/>
        <end position="134"/>
    </location>
</feature>
<keyword evidence="3" id="KW-1185">Reference proteome</keyword>
<dbReference type="Proteomes" id="UP000070328">
    <property type="component" value="Unassembled WGS sequence"/>
</dbReference>
<dbReference type="Gene3D" id="3.30.450.30">
    <property type="entry name" value="Dynein light chain 2a, cytoplasmic"/>
    <property type="match status" value="1"/>
</dbReference>
<accession>A0A135SDA7</accession>
<feature type="compositionally biased region" description="Basic and acidic residues" evidence="1">
    <location>
        <begin position="62"/>
        <end position="77"/>
    </location>
</feature>
<protein>
    <submittedName>
        <fullName evidence="2">Uncharacterized protein</fullName>
    </submittedName>
</protein>
<gene>
    <name evidence="2" type="ORF">CSIM01_02229</name>
</gene>
<reference evidence="2 3" key="1">
    <citation type="submission" date="2014-02" db="EMBL/GenBank/DDBJ databases">
        <title>The genome sequence of Colletotrichum simmondsii CBS122122.</title>
        <authorList>
            <person name="Baroncelli R."/>
            <person name="Thon M.R."/>
        </authorList>
    </citation>
    <scope>NUCLEOTIDE SEQUENCE [LARGE SCALE GENOMIC DNA]</scope>
    <source>
        <strain evidence="2 3">CBS122122</strain>
    </source>
</reference>
<evidence type="ECO:0000313" key="2">
    <source>
        <dbReference type="EMBL" id="KXH33894.1"/>
    </source>
</evidence>
<feature type="compositionally biased region" description="Low complexity" evidence="1">
    <location>
        <begin position="200"/>
        <end position="220"/>
    </location>
</feature>
<dbReference type="EMBL" id="JFBX01000594">
    <property type="protein sequence ID" value="KXH33894.1"/>
    <property type="molecule type" value="Genomic_DNA"/>
</dbReference>
<name>A0A135SDA7_9PEZI</name>
<evidence type="ECO:0000313" key="3">
    <source>
        <dbReference type="Proteomes" id="UP000070328"/>
    </source>
</evidence>
<sequence length="369" mass="38233">MEAPSATACPPASRLSTTTTWQPCGSLSLPEPQPPPDHHQSLTLPDASCPSFEGSTSITFSSRDDRQHAFTKPESKRKQPASNHTSPLLPNTGTATSTTLTRTSTSQTPHRSQLPSRQRTHDTKQTNMSLNQPTPLLLTKRLTSFLASNLNANLHTALLATPSGRLLAHASPQPVSLLRTQSTVASSLFALHASATPDIPDALPSSSSTPPSSSGAAAAANTEDGGYHAGTAGGKPLTITVQLAAGVVVIRRLKCGLLFVCIGPLAETIEAQQASSTDQHQSHHHSHSQANAGANGGAGTGTPSQIPASPSEADSILSLGAQTTTSLASVGSVNTAGVVVLRRHAEELARWLDDKLGSLRVPEEGVGVE</sequence>
<comment type="caution">
    <text evidence="2">The sequence shown here is derived from an EMBL/GenBank/DDBJ whole genome shotgun (WGS) entry which is preliminary data.</text>
</comment>
<feature type="compositionally biased region" description="Polar residues" evidence="1">
    <location>
        <begin position="14"/>
        <end position="25"/>
    </location>
</feature>
<feature type="compositionally biased region" description="Low complexity" evidence="1">
    <location>
        <begin position="92"/>
        <end position="108"/>
    </location>
</feature>
<dbReference type="OrthoDB" id="271745at2759"/>
<proteinExistence type="predicted"/>
<feature type="region of interest" description="Disordered" evidence="1">
    <location>
        <begin position="273"/>
        <end position="312"/>
    </location>
</feature>
<feature type="compositionally biased region" description="Polar residues" evidence="1">
    <location>
        <begin position="80"/>
        <end position="91"/>
    </location>
</feature>
<feature type="region of interest" description="Disordered" evidence="1">
    <location>
        <begin position="198"/>
        <end position="222"/>
    </location>
</feature>
<feature type="region of interest" description="Disordered" evidence="1">
    <location>
        <begin position="1"/>
        <end position="135"/>
    </location>
</feature>
<organism evidence="2 3">
    <name type="scientific">Colletotrichum simmondsii</name>
    <dbReference type="NCBI Taxonomy" id="703756"/>
    <lineage>
        <taxon>Eukaryota</taxon>
        <taxon>Fungi</taxon>
        <taxon>Dikarya</taxon>
        <taxon>Ascomycota</taxon>
        <taxon>Pezizomycotina</taxon>
        <taxon>Sordariomycetes</taxon>
        <taxon>Hypocreomycetidae</taxon>
        <taxon>Glomerellales</taxon>
        <taxon>Glomerellaceae</taxon>
        <taxon>Colletotrichum</taxon>
        <taxon>Colletotrichum acutatum species complex</taxon>
    </lineage>
</organism>